<keyword evidence="2" id="KW-1185">Reference proteome</keyword>
<reference evidence="1 2" key="1">
    <citation type="submission" date="2020-08" db="EMBL/GenBank/DDBJ databases">
        <title>Genomic Encyclopedia of Type Strains, Phase IV (KMG-IV): sequencing the most valuable type-strain genomes for metagenomic binning, comparative biology and taxonomic classification.</title>
        <authorList>
            <person name="Goeker M."/>
        </authorList>
    </citation>
    <scope>NUCLEOTIDE SEQUENCE [LARGE SCALE GENOMIC DNA]</scope>
    <source>
        <strain evidence="1 2">DSM 29854</strain>
    </source>
</reference>
<evidence type="ECO:0000313" key="1">
    <source>
        <dbReference type="EMBL" id="MBA9077432.1"/>
    </source>
</evidence>
<comment type="caution">
    <text evidence="1">The sequence shown here is derived from an EMBL/GenBank/DDBJ whole genome shotgun (WGS) entry which is preliminary data.</text>
</comment>
<evidence type="ECO:0000313" key="2">
    <source>
        <dbReference type="Proteomes" id="UP000563094"/>
    </source>
</evidence>
<accession>A0A839GEU5</accession>
<name>A0A839GEU5_9BACT</name>
<sequence length="81" mass="9152">MVGVVCGKWATPQRPPYETGADLPQFPFPGCFFKTARKRKPIISVKEGALFWVCFLKNSAKTEKPWLNAKAFEIVHAVRLT</sequence>
<protein>
    <submittedName>
        <fullName evidence="1">Uncharacterized protein</fullName>
    </submittedName>
</protein>
<dbReference type="AlphaFoldDB" id="A0A839GEU5"/>
<proteinExistence type="predicted"/>
<organism evidence="1 2">
    <name type="scientific">Rufibacter quisquiliarum</name>
    <dbReference type="NCBI Taxonomy" id="1549639"/>
    <lineage>
        <taxon>Bacteria</taxon>
        <taxon>Pseudomonadati</taxon>
        <taxon>Bacteroidota</taxon>
        <taxon>Cytophagia</taxon>
        <taxon>Cytophagales</taxon>
        <taxon>Hymenobacteraceae</taxon>
        <taxon>Rufibacter</taxon>
    </lineage>
</organism>
<dbReference type="EMBL" id="JACJIQ010000007">
    <property type="protein sequence ID" value="MBA9077432.1"/>
    <property type="molecule type" value="Genomic_DNA"/>
</dbReference>
<gene>
    <name evidence="1" type="ORF">FHS90_002145</name>
</gene>
<dbReference type="Proteomes" id="UP000563094">
    <property type="component" value="Unassembled WGS sequence"/>
</dbReference>